<gene>
    <name evidence="2" type="ORF">SLEP1_g29799</name>
</gene>
<keyword evidence="3" id="KW-1185">Reference proteome</keyword>
<dbReference type="EMBL" id="BPVZ01000053">
    <property type="protein sequence ID" value="GKV19558.1"/>
    <property type="molecule type" value="Genomic_DNA"/>
</dbReference>
<accession>A0AAV5K482</accession>
<name>A0AAV5K482_9ROSI</name>
<dbReference type="AlphaFoldDB" id="A0AAV5K482"/>
<evidence type="ECO:0000256" key="1">
    <source>
        <dbReference type="SAM" id="MobiDB-lite"/>
    </source>
</evidence>
<evidence type="ECO:0000313" key="3">
    <source>
        <dbReference type="Proteomes" id="UP001054252"/>
    </source>
</evidence>
<reference evidence="2 3" key="1">
    <citation type="journal article" date="2021" name="Commun. Biol.">
        <title>The genome of Shorea leprosula (Dipterocarpaceae) highlights the ecological relevance of drought in aseasonal tropical rainforests.</title>
        <authorList>
            <person name="Ng K.K.S."/>
            <person name="Kobayashi M.J."/>
            <person name="Fawcett J.A."/>
            <person name="Hatakeyama M."/>
            <person name="Paape T."/>
            <person name="Ng C.H."/>
            <person name="Ang C.C."/>
            <person name="Tnah L.H."/>
            <person name="Lee C.T."/>
            <person name="Nishiyama T."/>
            <person name="Sese J."/>
            <person name="O'Brien M.J."/>
            <person name="Copetti D."/>
            <person name="Mohd Noor M.I."/>
            <person name="Ong R.C."/>
            <person name="Putra M."/>
            <person name="Sireger I.Z."/>
            <person name="Indrioko S."/>
            <person name="Kosugi Y."/>
            <person name="Izuno A."/>
            <person name="Isagi Y."/>
            <person name="Lee S.L."/>
            <person name="Shimizu K.K."/>
        </authorList>
    </citation>
    <scope>NUCLEOTIDE SEQUENCE [LARGE SCALE GENOMIC DNA]</scope>
    <source>
        <strain evidence="2">214</strain>
    </source>
</reference>
<sequence length="202" mass="22406">MWQRAVSEGMKGVAGTARPPHPPPPNWIATSRQHVVVLPGKYGKMLAQQLGQLGVRPFDEAPVSEKLMFLWILSACVSSSNSPNPFRLVFLAAELFSFLETRSTSSFIYLFIFGLLGDDNDNGGDGDNGDGKQRDLWFCPSPSISVVIEDGDGGGGCDDDEMQGDGLDLQKGEELKEKKRWVLGEPRPRKRKKKRVWVLERT</sequence>
<organism evidence="2 3">
    <name type="scientific">Rubroshorea leprosula</name>
    <dbReference type="NCBI Taxonomy" id="152421"/>
    <lineage>
        <taxon>Eukaryota</taxon>
        <taxon>Viridiplantae</taxon>
        <taxon>Streptophyta</taxon>
        <taxon>Embryophyta</taxon>
        <taxon>Tracheophyta</taxon>
        <taxon>Spermatophyta</taxon>
        <taxon>Magnoliopsida</taxon>
        <taxon>eudicotyledons</taxon>
        <taxon>Gunneridae</taxon>
        <taxon>Pentapetalae</taxon>
        <taxon>rosids</taxon>
        <taxon>malvids</taxon>
        <taxon>Malvales</taxon>
        <taxon>Dipterocarpaceae</taxon>
        <taxon>Rubroshorea</taxon>
    </lineage>
</organism>
<feature type="region of interest" description="Disordered" evidence="1">
    <location>
        <begin position="1"/>
        <end position="25"/>
    </location>
</feature>
<comment type="caution">
    <text evidence="2">The sequence shown here is derived from an EMBL/GenBank/DDBJ whole genome shotgun (WGS) entry which is preliminary data.</text>
</comment>
<dbReference type="Proteomes" id="UP001054252">
    <property type="component" value="Unassembled WGS sequence"/>
</dbReference>
<evidence type="ECO:0000313" key="2">
    <source>
        <dbReference type="EMBL" id="GKV19558.1"/>
    </source>
</evidence>
<proteinExistence type="predicted"/>
<protein>
    <submittedName>
        <fullName evidence="2">Uncharacterized protein</fullName>
    </submittedName>
</protein>